<dbReference type="InterPro" id="IPR051464">
    <property type="entry name" value="Peptidase_M42_aminopept"/>
</dbReference>
<dbReference type="PANTHER" id="PTHR32481">
    <property type="entry name" value="AMINOPEPTIDASE"/>
    <property type="match status" value="1"/>
</dbReference>
<evidence type="ECO:0000256" key="5">
    <source>
        <dbReference type="ARBA" id="ARBA00022801"/>
    </source>
</evidence>
<dbReference type="PANTHER" id="PTHR32481:SF7">
    <property type="entry name" value="AMINOPEPTIDASE YHFE-RELATED"/>
    <property type="match status" value="1"/>
</dbReference>
<dbReference type="Gene3D" id="3.40.630.10">
    <property type="entry name" value="Zn peptidases"/>
    <property type="match status" value="1"/>
</dbReference>
<dbReference type="PIRSF" id="PIRSF001123">
    <property type="entry name" value="PepA_GA"/>
    <property type="match status" value="1"/>
</dbReference>
<protein>
    <submittedName>
        <fullName evidence="7">M42 family metallopeptidase</fullName>
    </submittedName>
</protein>
<proteinExistence type="inferred from homology"/>
<evidence type="ECO:0000256" key="6">
    <source>
        <dbReference type="PIRNR" id="PIRNR001123"/>
    </source>
</evidence>
<keyword evidence="4" id="KW-0479">Metal-binding</keyword>
<dbReference type="SUPFAM" id="SSF53187">
    <property type="entry name" value="Zn-dependent exopeptidases"/>
    <property type="match status" value="1"/>
</dbReference>
<sequence>MTEPLQPQLDRAYIHRLLELLLTTPSPSGFCMTIMRIIQEEAAKLGYALELTPKGNGIITIPGSDPQDNEVIAITAHVDTLGAMVRSIKPSGTLRFTPIGGYSMHTVESEYCLIHTRDGRTYDGTVLTTKPSVHVFSDVRDLKRDEANMEIRIDELVKTKEDVQKLGIAPGDIISWDARTRFFPNGLIKSRHLDDKASVAAVFGLLEWLKREGKSPLRTVKIIISTYEEVGHGSSNIPADITEMIAVDMGAIGDDLSTTERDVSICAKDSSGPYDYFMTSKLIELAGRENIPYAIDIYPHYGSDASAALRGGSNIKAALIGPGVHASHSMERTHSDAVLNTAALLLAYLLEPRS</sequence>
<dbReference type="CDD" id="cd05657">
    <property type="entry name" value="M42_glucanase_like"/>
    <property type="match status" value="1"/>
</dbReference>
<comment type="caution">
    <text evidence="7">The sequence shown here is derived from an EMBL/GenBank/DDBJ whole genome shotgun (WGS) entry which is preliminary data.</text>
</comment>
<keyword evidence="8" id="KW-1185">Reference proteome</keyword>
<reference evidence="7 8" key="1">
    <citation type="submission" date="2021-04" db="EMBL/GenBank/DDBJ databases">
        <title>Paenibacillus sp. DLE-14 whole genome sequence.</title>
        <authorList>
            <person name="Ham Y.J."/>
        </authorList>
    </citation>
    <scope>NUCLEOTIDE SEQUENCE [LARGE SCALE GENOMIC DNA]</scope>
    <source>
        <strain evidence="7 8">DLE-14</strain>
    </source>
</reference>
<keyword evidence="5" id="KW-0378">Hydrolase</keyword>
<comment type="similarity">
    <text evidence="1 6">Belongs to the peptidase M42 family.</text>
</comment>
<accession>A0ABS5CBA4</accession>
<evidence type="ECO:0000313" key="8">
    <source>
        <dbReference type="Proteomes" id="UP000673394"/>
    </source>
</evidence>
<dbReference type="RefSeq" id="WP_210658234.1">
    <property type="nucleotide sequence ID" value="NZ_JAGKSP010000003.1"/>
</dbReference>
<name>A0ABS5CBA4_9BACL</name>
<dbReference type="Gene3D" id="2.40.30.40">
    <property type="entry name" value="Peptidase M42, domain 2"/>
    <property type="match status" value="1"/>
</dbReference>
<evidence type="ECO:0000256" key="3">
    <source>
        <dbReference type="ARBA" id="ARBA00022670"/>
    </source>
</evidence>
<dbReference type="Proteomes" id="UP000673394">
    <property type="component" value="Unassembled WGS sequence"/>
</dbReference>
<organism evidence="7 8">
    <name type="scientific">Paenibacillus lignilyticus</name>
    <dbReference type="NCBI Taxonomy" id="1172615"/>
    <lineage>
        <taxon>Bacteria</taxon>
        <taxon>Bacillati</taxon>
        <taxon>Bacillota</taxon>
        <taxon>Bacilli</taxon>
        <taxon>Bacillales</taxon>
        <taxon>Paenibacillaceae</taxon>
        <taxon>Paenibacillus</taxon>
    </lineage>
</organism>
<evidence type="ECO:0000256" key="1">
    <source>
        <dbReference type="ARBA" id="ARBA00006272"/>
    </source>
</evidence>
<dbReference type="InterPro" id="IPR008007">
    <property type="entry name" value="Peptidase_M42"/>
</dbReference>
<dbReference type="Pfam" id="PF05343">
    <property type="entry name" value="Peptidase_M42"/>
    <property type="match status" value="1"/>
</dbReference>
<dbReference type="EMBL" id="JAGKSP010000003">
    <property type="protein sequence ID" value="MBP3963272.1"/>
    <property type="molecule type" value="Genomic_DNA"/>
</dbReference>
<evidence type="ECO:0000313" key="7">
    <source>
        <dbReference type="EMBL" id="MBP3963272.1"/>
    </source>
</evidence>
<gene>
    <name evidence="7" type="ORF">I8J30_11215</name>
</gene>
<evidence type="ECO:0000256" key="2">
    <source>
        <dbReference type="ARBA" id="ARBA00022438"/>
    </source>
</evidence>
<keyword evidence="2" id="KW-0031">Aminopeptidase</keyword>
<keyword evidence="3" id="KW-0645">Protease</keyword>
<dbReference type="SUPFAM" id="SSF101821">
    <property type="entry name" value="Aminopeptidase/glucanase lid domain"/>
    <property type="match status" value="1"/>
</dbReference>
<evidence type="ECO:0000256" key="4">
    <source>
        <dbReference type="ARBA" id="ARBA00022723"/>
    </source>
</evidence>
<dbReference type="InterPro" id="IPR023367">
    <property type="entry name" value="Peptidase_M42_dom2"/>
</dbReference>